<comment type="caution">
    <text evidence="1">The sequence shown here is derived from an EMBL/GenBank/DDBJ whole genome shotgun (WGS) entry which is preliminary data.</text>
</comment>
<dbReference type="AlphaFoldDB" id="U1LNK0"/>
<gene>
    <name evidence="1" type="ORF">L332_03655</name>
</gene>
<accession>U1LNK0</accession>
<name>U1LNK0_9MICO</name>
<dbReference type="Proteomes" id="UP000016462">
    <property type="component" value="Unassembled WGS sequence"/>
</dbReference>
<keyword evidence="2" id="KW-1185">Reference proteome</keyword>
<organism evidence="1 2">
    <name type="scientific">Agrococcus pavilionensis RW1</name>
    <dbReference type="NCBI Taxonomy" id="1330458"/>
    <lineage>
        <taxon>Bacteria</taxon>
        <taxon>Bacillati</taxon>
        <taxon>Actinomycetota</taxon>
        <taxon>Actinomycetes</taxon>
        <taxon>Micrococcales</taxon>
        <taxon>Microbacteriaceae</taxon>
        <taxon>Agrococcus</taxon>
    </lineage>
</organism>
<sequence length="199" mass="20709">MAVDGGYGPKGRPEFDPNGGFEDWVDLEAVGAFAGDVGNRKVGTAARRAGLSTSTTAADQVWVGLEYRETDTGETFVCTSLSPVTWENVTHAKTNTTFALVGTVPGSLERLQFRAFRGVVTLGASGTGEVGYPGGAFPNAVLAAFVDLADADGLRGWNANLRNQTVQNLSTVRFIVTDADGLSVASGTSVPVVVFAIGF</sequence>
<protein>
    <submittedName>
        <fullName evidence="1">Uncharacterized protein</fullName>
    </submittedName>
</protein>
<proteinExistence type="predicted"/>
<evidence type="ECO:0000313" key="2">
    <source>
        <dbReference type="Proteomes" id="UP000016462"/>
    </source>
</evidence>
<reference evidence="1 2" key="1">
    <citation type="journal article" date="2013" name="Genome Announc.">
        <title>First draft genome sequence from a member of the genus agrococcus, isolated from modern microbialites.</title>
        <authorList>
            <person name="White R.A.III."/>
            <person name="Grassa C.J."/>
            <person name="Suttle C.A."/>
        </authorList>
    </citation>
    <scope>NUCLEOTIDE SEQUENCE [LARGE SCALE GENOMIC DNA]</scope>
    <source>
        <strain evidence="1 2">RW1</strain>
    </source>
</reference>
<dbReference type="EMBL" id="ASHR01000031">
    <property type="protein sequence ID" value="ERG63547.1"/>
    <property type="molecule type" value="Genomic_DNA"/>
</dbReference>
<dbReference type="RefSeq" id="WP_021011297.1">
    <property type="nucleotide sequence ID" value="NZ_ASHR01000031.1"/>
</dbReference>
<evidence type="ECO:0000313" key="1">
    <source>
        <dbReference type="EMBL" id="ERG63547.1"/>
    </source>
</evidence>